<name>A0ABR1D1H4_NECAM</name>
<dbReference type="InterPro" id="IPR036259">
    <property type="entry name" value="MFS_trans_sf"/>
</dbReference>
<feature type="transmembrane region" description="Helical" evidence="5">
    <location>
        <begin position="180"/>
        <end position="204"/>
    </location>
</feature>
<evidence type="ECO:0000313" key="6">
    <source>
        <dbReference type="EMBL" id="KAK6744394.1"/>
    </source>
</evidence>
<comment type="subcellular location">
    <subcellularLocation>
        <location evidence="1">Membrane</location>
        <topology evidence="1">Multi-pass membrane protein</topology>
    </subcellularLocation>
</comment>
<dbReference type="Pfam" id="PF00083">
    <property type="entry name" value="Sugar_tr"/>
    <property type="match status" value="1"/>
</dbReference>
<dbReference type="PANTHER" id="PTHR24064">
    <property type="entry name" value="SOLUTE CARRIER FAMILY 22 MEMBER"/>
    <property type="match status" value="1"/>
</dbReference>
<evidence type="ECO:0000256" key="1">
    <source>
        <dbReference type="ARBA" id="ARBA00004141"/>
    </source>
</evidence>
<evidence type="ECO:0000256" key="3">
    <source>
        <dbReference type="ARBA" id="ARBA00022989"/>
    </source>
</evidence>
<dbReference type="Proteomes" id="UP001303046">
    <property type="component" value="Unassembled WGS sequence"/>
</dbReference>
<evidence type="ECO:0008006" key="8">
    <source>
        <dbReference type="Google" id="ProtNLM"/>
    </source>
</evidence>
<keyword evidence="7" id="KW-1185">Reference proteome</keyword>
<dbReference type="Gene3D" id="1.20.1250.20">
    <property type="entry name" value="MFS general substrate transporter like domains"/>
    <property type="match status" value="1"/>
</dbReference>
<feature type="transmembrane region" description="Helical" evidence="5">
    <location>
        <begin position="216"/>
        <end position="235"/>
    </location>
</feature>
<evidence type="ECO:0000313" key="7">
    <source>
        <dbReference type="Proteomes" id="UP001303046"/>
    </source>
</evidence>
<dbReference type="InterPro" id="IPR005828">
    <property type="entry name" value="MFS_sugar_transport-like"/>
</dbReference>
<keyword evidence="3 5" id="KW-1133">Transmembrane helix</keyword>
<evidence type="ECO:0000256" key="4">
    <source>
        <dbReference type="ARBA" id="ARBA00023136"/>
    </source>
</evidence>
<feature type="transmembrane region" description="Helical" evidence="5">
    <location>
        <begin position="20"/>
        <end position="41"/>
    </location>
</feature>
<organism evidence="6 7">
    <name type="scientific">Necator americanus</name>
    <name type="common">Human hookworm</name>
    <dbReference type="NCBI Taxonomy" id="51031"/>
    <lineage>
        <taxon>Eukaryota</taxon>
        <taxon>Metazoa</taxon>
        <taxon>Ecdysozoa</taxon>
        <taxon>Nematoda</taxon>
        <taxon>Chromadorea</taxon>
        <taxon>Rhabditida</taxon>
        <taxon>Rhabditina</taxon>
        <taxon>Rhabditomorpha</taxon>
        <taxon>Strongyloidea</taxon>
        <taxon>Ancylostomatidae</taxon>
        <taxon>Bunostominae</taxon>
        <taxon>Necator</taxon>
    </lineage>
</organism>
<keyword evidence="4 5" id="KW-0472">Membrane</keyword>
<comment type="caution">
    <text evidence="6">The sequence shown here is derived from an EMBL/GenBank/DDBJ whole genome shotgun (WGS) entry which is preliminary data.</text>
</comment>
<reference evidence="6 7" key="1">
    <citation type="submission" date="2023-08" db="EMBL/GenBank/DDBJ databases">
        <title>A Necator americanus chromosomal reference genome.</title>
        <authorList>
            <person name="Ilik V."/>
            <person name="Petrzelkova K.J."/>
            <person name="Pardy F."/>
            <person name="Fuh T."/>
            <person name="Niatou-Singa F.S."/>
            <person name="Gouil Q."/>
            <person name="Baker L."/>
            <person name="Ritchie M.E."/>
            <person name="Jex A.R."/>
            <person name="Gazzola D."/>
            <person name="Li H."/>
            <person name="Toshio Fujiwara R."/>
            <person name="Zhan B."/>
            <person name="Aroian R.V."/>
            <person name="Pafco B."/>
            <person name="Schwarz E.M."/>
        </authorList>
    </citation>
    <scope>NUCLEOTIDE SEQUENCE [LARGE SCALE GENOMIC DNA]</scope>
    <source>
        <strain evidence="6 7">Aroian</strain>
        <tissue evidence="6">Whole animal</tissue>
    </source>
</reference>
<accession>A0ABR1D1H4</accession>
<gene>
    <name evidence="6" type="primary">Necator_chrIII.g11993</name>
    <name evidence="6" type="ORF">RB195_011227</name>
</gene>
<feature type="transmembrane region" description="Helical" evidence="5">
    <location>
        <begin position="74"/>
        <end position="93"/>
    </location>
</feature>
<evidence type="ECO:0000256" key="2">
    <source>
        <dbReference type="ARBA" id="ARBA00022692"/>
    </source>
</evidence>
<protein>
    <recommendedName>
        <fullName evidence="8">Major facilitator superfamily (MFS) profile domain-containing protein</fullName>
    </recommendedName>
</protein>
<keyword evidence="2 5" id="KW-0812">Transmembrane</keyword>
<dbReference type="PROSITE" id="PS00217">
    <property type="entry name" value="SUGAR_TRANSPORT_2"/>
    <property type="match status" value="1"/>
</dbReference>
<feature type="transmembrane region" description="Helical" evidence="5">
    <location>
        <begin position="151"/>
        <end position="168"/>
    </location>
</feature>
<proteinExistence type="predicted"/>
<dbReference type="SUPFAM" id="SSF103473">
    <property type="entry name" value="MFS general substrate transporter"/>
    <property type="match status" value="1"/>
</dbReference>
<feature type="transmembrane region" description="Helical" evidence="5">
    <location>
        <begin position="301"/>
        <end position="322"/>
    </location>
</feature>
<dbReference type="EMBL" id="JAVFWL010000003">
    <property type="protein sequence ID" value="KAK6744394.1"/>
    <property type="molecule type" value="Genomic_DNA"/>
</dbReference>
<dbReference type="InterPro" id="IPR005829">
    <property type="entry name" value="Sugar_transporter_CS"/>
</dbReference>
<sequence>MPLNSGLAPSWQVLNILRFFLGLFIGGALVTLGTFVTELLLPEQRMVMRGVFNWGIARIILTITCMLFPEWRAASIACALILIPAILCIFFVFPESPTWLHNKGRIEEMYDAERYIAHFAGVKYEPVEHKSIEHVKTLFEMLQTPGLFRRLAVLWMMWFVAAFCAYGNDLNSNTIYGNLFVNQILFAVLITISKWVLLAVDTLFPTFSRRTLHQGAQSVVCVCFLVLSVLTMQHYKGVGILVINLIGSVFIEYTWDACFLCAVESLETSCRGSGTGSCSLMARIGAISAPFLTYMNNFWPPSVYFSVFVLGTTNLMISYNFLIETKGVDLDNVETKVVEQNRDALLMEPSTSEIDVSPGSEILVDERSD</sequence>
<evidence type="ECO:0000256" key="5">
    <source>
        <dbReference type="SAM" id="Phobius"/>
    </source>
</evidence>
<feature type="transmembrane region" description="Helical" evidence="5">
    <location>
        <begin position="241"/>
        <end position="263"/>
    </location>
</feature>